<dbReference type="InterPro" id="IPR010998">
    <property type="entry name" value="Integrase_recombinase_N"/>
</dbReference>
<dbReference type="Pfam" id="PF22022">
    <property type="entry name" value="Phage_int_M"/>
    <property type="match status" value="1"/>
</dbReference>
<evidence type="ECO:0000313" key="8">
    <source>
        <dbReference type="EMBL" id="MDA7089065.1"/>
    </source>
</evidence>
<keyword evidence="4" id="KW-0233">DNA recombination</keyword>
<dbReference type="InterPro" id="IPR013762">
    <property type="entry name" value="Integrase-like_cat_sf"/>
</dbReference>
<dbReference type="CDD" id="cd00796">
    <property type="entry name" value="INT_Rci_Hp1_C"/>
    <property type="match status" value="1"/>
</dbReference>
<organism evidence="8 9">
    <name type="scientific">Pseudomonas aestuarii</name>
    <dbReference type="NCBI Taxonomy" id="3018340"/>
    <lineage>
        <taxon>Bacteria</taxon>
        <taxon>Pseudomonadati</taxon>
        <taxon>Pseudomonadota</taxon>
        <taxon>Gammaproteobacteria</taxon>
        <taxon>Pseudomonadales</taxon>
        <taxon>Pseudomonadaceae</taxon>
        <taxon>Pseudomonas</taxon>
    </lineage>
</organism>
<comment type="similarity">
    <text evidence="1">Belongs to the 'phage' integrase family.</text>
</comment>
<dbReference type="InterPro" id="IPR053876">
    <property type="entry name" value="Phage_int_M"/>
</dbReference>
<feature type="domain" description="Core-binding (CB)" evidence="7">
    <location>
        <begin position="75"/>
        <end position="155"/>
    </location>
</feature>
<keyword evidence="9" id="KW-1185">Reference proteome</keyword>
<dbReference type="InterPro" id="IPR050090">
    <property type="entry name" value="Tyrosine_recombinase_XerCD"/>
</dbReference>
<evidence type="ECO:0000256" key="3">
    <source>
        <dbReference type="ARBA" id="ARBA00023125"/>
    </source>
</evidence>
<comment type="caution">
    <text evidence="8">The sequence shown here is derived from an EMBL/GenBank/DDBJ whole genome shotgun (WGS) entry which is preliminary data.</text>
</comment>
<accession>A0ABT4XLG0</accession>
<gene>
    <name evidence="8" type="ORF">PH586_22040</name>
</gene>
<dbReference type="EMBL" id="JAQJZJ010000014">
    <property type="protein sequence ID" value="MDA7089065.1"/>
    <property type="molecule type" value="Genomic_DNA"/>
</dbReference>
<name>A0ABT4XLG0_9PSED</name>
<dbReference type="Gene3D" id="1.10.443.10">
    <property type="entry name" value="Intergrase catalytic core"/>
    <property type="match status" value="1"/>
</dbReference>
<dbReference type="InterPro" id="IPR011010">
    <property type="entry name" value="DNA_brk_join_enz"/>
</dbReference>
<dbReference type="RefSeq" id="WP_271349954.1">
    <property type="nucleotide sequence ID" value="NZ_JAQJZJ010000014.1"/>
</dbReference>
<dbReference type="Proteomes" id="UP001212042">
    <property type="component" value="Unassembled WGS sequence"/>
</dbReference>
<sequence>MSVKSSTSKKQSEVRDPVVKFLISIHYVSGSIAYYVRSAGNGRKRILLGHNDSLTLDQARLAAIEAKANPSSYSRTLSSVFGEYSKSGKYSGRRSVNRDCRRFTAVVEPLLGHRPVQKIVLEDIHLVMASLKPTLSAATKNRYLAMLRSIFRFAVEHGYCEKDPTRSITLARETPIKLYEVEDKLLNRLGRAVEWLEERFARTAFLVQLLLLTGMRINEALSLTWDDVDLSARHIRLRATKSGKLRHVPISEACMELLERLAEAEFSQAPQGWLFPSVYSDSPMTRPVRPWKRACRAVGLPISLRFHDLRHIFAAACVSDGIPLFTLQQLLGHSSIRMTERYASLAREDLLIASERVSRTLTVCAGGVKW</sequence>
<evidence type="ECO:0000256" key="5">
    <source>
        <dbReference type="PROSITE-ProRule" id="PRU01248"/>
    </source>
</evidence>
<dbReference type="PROSITE" id="PS51900">
    <property type="entry name" value="CB"/>
    <property type="match status" value="1"/>
</dbReference>
<keyword evidence="2" id="KW-0229">DNA integration</keyword>
<dbReference type="SUPFAM" id="SSF56349">
    <property type="entry name" value="DNA breaking-rejoining enzymes"/>
    <property type="match status" value="1"/>
</dbReference>
<feature type="domain" description="Tyr recombinase" evidence="6">
    <location>
        <begin position="174"/>
        <end position="355"/>
    </location>
</feature>
<evidence type="ECO:0000313" key="9">
    <source>
        <dbReference type="Proteomes" id="UP001212042"/>
    </source>
</evidence>
<dbReference type="Pfam" id="PF00589">
    <property type="entry name" value="Phage_integrase"/>
    <property type="match status" value="1"/>
</dbReference>
<dbReference type="Gene3D" id="1.10.150.130">
    <property type="match status" value="1"/>
</dbReference>
<reference evidence="8 9" key="1">
    <citation type="submission" date="2023-01" db="EMBL/GenBank/DDBJ databases">
        <title>Pseudomonas SA3-5T sp. nov., isolated from tidal flat sediment.</title>
        <authorList>
            <person name="Kim H.S."/>
            <person name="Kim J.-S."/>
            <person name="Suh M.K."/>
            <person name="Eom M.K."/>
            <person name="Lee J.-S."/>
        </authorList>
    </citation>
    <scope>NUCLEOTIDE SEQUENCE [LARGE SCALE GENOMIC DNA]</scope>
    <source>
        <strain evidence="8 9">SA3-5</strain>
    </source>
</reference>
<dbReference type="PANTHER" id="PTHR30349:SF64">
    <property type="entry name" value="PROPHAGE INTEGRASE INTD-RELATED"/>
    <property type="match status" value="1"/>
</dbReference>
<proteinExistence type="inferred from homology"/>
<evidence type="ECO:0000256" key="4">
    <source>
        <dbReference type="ARBA" id="ARBA00023172"/>
    </source>
</evidence>
<evidence type="ECO:0000256" key="1">
    <source>
        <dbReference type="ARBA" id="ARBA00008857"/>
    </source>
</evidence>
<dbReference type="InterPro" id="IPR002104">
    <property type="entry name" value="Integrase_catalytic"/>
</dbReference>
<dbReference type="InterPro" id="IPR044068">
    <property type="entry name" value="CB"/>
</dbReference>
<dbReference type="PROSITE" id="PS51898">
    <property type="entry name" value="TYR_RECOMBINASE"/>
    <property type="match status" value="1"/>
</dbReference>
<evidence type="ECO:0000256" key="2">
    <source>
        <dbReference type="ARBA" id="ARBA00022908"/>
    </source>
</evidence>
<dbReference type="PANTHER" id="PTHR30349">
    <property type="entry name" value="PHAGE INTEGRASE-RELATED"/>
    <property type="match status" value="1"/>
</dbReference>
<evidence type="ECO:0000259" key="7">
    <source>
        <dbReference type="PROSITE" id="PS51900"/>
    </source>
</evidence>
<evidence type="ECO:0000259" key="6">
    <source>
        <dbReference type="PROSITE" id="PS51898"/>
    </source>
</evidence>
<protein>
    <submittedName>
        <fullName evidence="8">Site-specific integrase</fullName>
    </submittedName>
</protein>
<keyword evidence="3 5" id="KW-0238">DNA-binding</keyword>